<dbReference type="Proteomes" id="UP001056436">
    <property type="component" value="Unassembled WGS sequence"/>
</dbReference>
<dbReference type="Gene3D" id="3.40.50.720">
    <property type="entry name" value="NAD(P)-binding Rossmann-like Domain"/>
    <property type="match status" value="1"/>
</dbReference>
<dbReference type="InterPro" id="IPR010987">
    <property type="entry name" value="Glutathione-S-Trfase_C-like"/>
</dbReference>
<dbReference type="GO" id="GO:0004839">
    <property type="term" value="F:ubiquitin activating enzyme activity"/>
    <property type="evidence" value="ECO:0007669"/>
    <property type="project" value="UniProtKB-EC"/>
</dbReference>
<dbReference type="InterPro" id="IPR035985">
    <property type="entry name" value="Ubiquitin-activating_enz"/>
</dbReference>
<evidence type="ECO:0000256" key="8">
    <source>
        <dbReference type="ARBA" id="ARBA00022786"/>
    </source>
</evidence>
<dbReference type="Gene3D" id="2.40.30.180">
    <property type="entry name" value="Ubiquitin-activating enzyme E1, FCCH domain"/>
    <property type="match status" value="1"/>
</dbReference>
<dbReference type="SUPFAM" id="SSF47616">
    <property type="entry name" value="GST C-terminal domain-like"/>
    <property type="match status" value="1"/>
</dbReference>
<keyword evidence="6 12" id="KW-0436">Ligase</keyword>
<dbReference type="EC" id="6.2.1.45" evidence="5"/>
<evidence type="ECO:0000256" key="12">
    <source>
        <dbReference type="RuleBase" id="RU000519"/>
    </source>
</evidence>
<dbReference type="InterPro" id="IPR036249">
    <property type="entry name" value="Thioredoxin-like_sf"/>
</dbReference>
<dbReference type="PRINTS" id="PR01849">
    <property type="entry name" value="UBIQUITINACT"/>
</dbReference>
<evidence type="ECO:0000256" key="11">
    <source>
        <dbReference type="PROSITE-ProRule" id="PRU10132"/>
    </source>
</evidence>
<dbReference type="GO" id="GO:0006974">
    <property type="term" value="P:DNA damage response"/>
    <property type="evidence" value="ECO:0007669"/>
    <property type="project" value="TreeGrafter"/>
</dbReference>
<dbReference type="OrthoDB" id="10252231at2759"/>
<dbReference type="InterPro" id="IPR032418">
    <property type="entry name" value="E1_FCCH"/>
</dbReference>
<evidence type="ECO:0000256" key="7">
    <source>
        <dbReference type="ARBA" id="ARBA00022741"/>
    </source>
</evidence>
<comment type="similarity">
    <text evidence="4">Belongs to the GST superfamily.</text>
</comment>
<protein>
    <recommendedName>
        <fullName evidence="10">Ubiquitin-activating enzyme E1 1</fullName>
        <ecNumber evidence="5">6.2.1.45</ecNumber>
    </recommendedName>
</protein>
<dbReference type="GO" id="GO:0006511">
    <property type="term" value="P:ubiquitin-dependent protein catabolic process"/>
    <property type="evidence" value="ECO:0007669"/>
    <property type="project" value="TreeGrafter"/>
</dbReference>
<dbReference type="InterPro" id="IPR018075">
    <property type="entry name" value="UBQ-activ_enz_E1"/>
</dbReference>
<evidence type="ECO:0000313" key="15">
    <source>
        <dbReference type="EMBL" id="KAI3554231.1"/>
    </source>
</evidence>
<evidence type="ECO:0000256" key="3">
    <source>
        <dbReference type="ARBA" id="ARBA00005673"/>
    </source>
</evidence>
<dbReference type="Pfam" id="PF13410">
    <property type="entry name" value="GST_C_2"/>
    <property type="match status" value="1"/>
</dbReference>
<dbReference type="SMART" id="SM00985">
    <property type="entry name" value="UBA_e1_C"/>
    <property type="match status" value="1"/>
</dbReference>
<dbReference type="FunFam" id="2.40.30.180:FF:000001">
    <property type="entry name" value="ubiquitin-like modifier-activating enzyme 1"/>
    <property type="match status" value="1"/>
</dbReference>
<dbReference type="InterPro" id="IPR004045">
    <property type="entry name" value="Glutathione_S-Trfase_N"/>
</dbReference>
<organism evidence="15 16">
    <name type="scientific">Colletotrichum abscissum</name>
    <dbReference type="NCBI Taxonomy" id="1671311"/>
    <lineage>
        <taxon>Eukaryota</taxon>
        <taxon>Fungi</taxon>
        <taxon>Dikarya</taxon>
        <taxon>Ascomycota</taxon>
        <taxon>Pezizomycotina</taxon>
        <taxon>Sordariomycetes</taxon>
        <taxon>Hypocreomycetidae</taxon>
        <taxon>Glomerellales</taxon>
        <taxon>Glomerellaceae</taxon>
        <taxon>Colletotrichum</taxon>
        <taxon>Colletotrichum acutatum species complex</taxon>
    </lineage>
</organism>
<dbReference type="GO" id="GO:0004364">
    <property type="term" value="F:glutathione transferase activity"/>
    <property type="evidence" value="ECO:0007669"/>
    <property type="project" value="InterPro"/>
</dbReference>
<comment type="caution">
    <text evidence="15">The sequence shown here is derived from an EMBL/GenBank/DDBJ whole genome shotgun (WGS) entry which is preliminary data.</text>
</comment>
<dbReference type="SFLD" id="SFLDG01206">
    <property type="entry name" value="Xi.1"/>
    <property type="match status" value="1"/>
</dbReference>
<dbReference type="FunFam" id="1.10.10.2660:FF:000001">
    <property type="entry name" value="Ubiquitin-activating enzyme E1 1"/>
    <property type="match status" value="1"/>
</dbReference>
<evidence type="ECO:0000256" key="4">
    <source>
        <dbReference type="ARBA" id="ARBA00007409"/>
    </source>
</evidence>
<dbReference type="InterPro" id="IPR038252">
    <property type="entry name" value="UBA_E1_C_sf"/>
</dbReference>
<dbReference type="PROSITE" id="PS00865">
    <property type="entry name" value="UBIQUITIN_ACTIVAT_2"/>
    <property type="match status" value="1"/>
</dbReference>
<dbReference type="InterPro" id="IPR040079">
    <property type="entry name" value="Glutathione_S-Trfase"/>
</dbReference>
<dbReference type="FunFam" id="3.10.290.60:FF:000002">
    <property type="entry name" value="Ubiquitin-like modifier-activating enzyme 1"/>
    <property type="match status" value="1"/>
</dbReference>
<dbReference type="PANTHER" id="PTHR10953:SF4">
    <property type="entry name" value="UBIQUITIN-ACTIVATING ENZYME E1 C-TERMINAL DOMAIN-CONTAINING PROTEIN"/>
    <property type="match status" value="1"/>
</dbReference>
<dbReference type="GO" id="GO:0005524">
    <property type="term" value="F:ATP binding"/>
    <property type="evidence" value="ECO:0007669"/>
    <property type="project" value="UniProtKB-KW"/>
</dbReference>
<accession>A0A9P9XGV5</accession>
<dbReference type="InterPro" id="IPR032420">
    <property type="entry name" value="E1_4HB"/>
</dbReference>
<dbReference type="Pfam" id="PF00899">
    <property type="entry name" value="ThiF"/>
    <property type="match status" value="1"/>
</dbReference>
<dbReference type="InterPro" id="IPR047047">
    <property type="entry name" value="GST_Omega-like_C"/>
</dbReference>
<dbReference type="Gene3D" id="3.10.290.60">
    <property type="entry name" value="Ubiquitin-activating enzyme E1, UFD domain"/>
    <property type="match status" value="1"/>
</dbReference>
<evidence type="ECO:0000256" key="6">
    <source>
        <dbReference type="ARBA" id="ARBA00022598"/>
    </source>
</evidence>
<dbReference type="Pfam" id="PF09358">
    <property type="entry name" value="E1_UFD"/>
    <property type="match status" value="1"/>
</dbReference>
<dbReference type="Gene3D" id="3.50.50.80">
    <property type="entry name" value="Ubiquitin-activating enzyme E1, inactive adenylation domain, subdomain 1"/>
    <property type="match status" value="1"/>
</dbReference>
<feature type="region of interest" description="Disordered" evidence="13">
    <location>
        <begin position="783"/>
        <end position="802"/>
    </location>
</feature>
<dbReference type="InterPro" id="IPR042302">
    <property type="entry name" value="E1_FCCH_sf"/>
</dbReference>
<name>A0A9P9XGV5_9PEZI</name>
<dbReference type="InterPro" id="IPR045886">
    <property type="entry name" value="ThiF/MoeB/HesA"/>
</dbReference>
<dbReference type="FunFam" id="3.40.30.10:FF:000162">
    <property type="entry name" value="Glutathione S-transferase Gst3"/>
    <property type="match status" value="1"/>
</dbReference>
<dbReference type="SFLD" id="SFLDG01148">
    <property type="entry name" value="Xi_(cytGST)"/>
    <property type="match status" value="1"/>
</dbReference>
<dbReference type="InterPro" id="IPR016639">
    <property type="entry name" value="GST_Omega/GSH"/>
</dbReference>
<feature type="compositionally biased region" description="Low complexity" evidence="13">
    <location>
        <begin position="786"/>
        <end position="800"/>
    </location>
</feature>
<dbReference type="InterPro" id="IPR000011">
    <property type="entry name" value="UBQ/SUMO-activ_enz_E1-like"/>
</dbReference>
<dbReference type="SUPFAM" id="SSF52833">
    <property type="entry name" value="Thioredoxin-like"/>
    <property type="match status" value="1"/>
</dbReference>
<dbReference type="Gene3D" id="1.10.10.2660">
    <property type="entry name" value="Ubiquitin-activating enzyme E1, SCCH domain"/>
    <property type="match status" value="1"/>
</dbReference>
<dbReference type="GO" id="GO:0005634">
    <property type="term" value="C:nucleus"/>
    <property type="evidence" value="ECO:0007669"/>
    <property type="project" value="TreeGrafter"/>
</dbReference>
<feature type="active site" description="Glycyl thioester intermediate" evidence="11">
    <location>
        <position position="608"/>
    </location>
</feature>
<keyword evidence="8 12" id="KW-0833">Ubl conjugation pathway</keyword>
<sequence>MADKKLPEVDLVTRMQVDDSVVGNTEIDESLYSRQLYVLGHEAMKRMGASNILIVGLKGLGVEIAKNIALAGVKSLTLYDPGLVALADLSSQFFLHPEDVGKPRDEVTAPRVAELNAYTPVKVHQSSSLGENLSQFDKYQVVVLTSLPLKLQALIGDYCHSKGIYVVAADTFGLFGSIFCDFGADFTVIDPTGEAPLTGIIAGIDEEGLVSALDETRHGLEDGDYVTFSEIEGMEKLNGGEPRKITVKGPYTFSIGDVSGLGQYVRGGLYQQVKMPKKINFKSFSAALKEPEFMISDFAKFDRPQQLHLGFQALHAFVESQGRFPNPLDDTDATVILRSAEAFAKAEGVEVEFDEKLLKELSYQSLGDLNAMAALFGGIAAQEILKAVSGKFQPIQQWMYFDSLESLPTSSARTAELCKPLGTRYDGQIVVFGREYQEKIANLRQFLVGAGAIGCEMLKNWAMIGLGTGPKGQITVTDMDSIEKSNLNRQFLFRPKDVGKMKSDCAAEAVQAMNPDLNGHIVCLKDRVSPDTEETFNEEFWGNLDGVTNALDNVEARTYVDRRCVFFRKPLLESGTLGTKGNTQVVLPHLTESYSSSQDPPEKEFPMCTVKSFPNKIEHTIAWSKDHMFENLFVTSPSTVNLYLTQPNYIEGTLKQGGSAKLTLETLRDYLTTDRPRTFEDCVAWARILFEKEFNNKIQQLLHNFPKDSTTSTGTPFWSGPKRAPEPLKFDANNPTHFAFVVAAANLHAFNYNIKSPGTSKDIYLRELDNIIVPEFSPAEGVKIQANDSDPDPNADAGSSFDDNDELQKLISSLPSPNELAGFQLQPVDFEKDDDSNHHIDFITACSNLRAANYKIEQADRHKTKFIAGKIIPAIATTTALVTGLVILELYKVIDGKDDIEQYKNGFINLALPFFGFSEPIASPKVEFKGPNGIVKLDKIWDRFEVNDITLKELLEHFEKQGLTISMLSSGVSLLYASFFPPAKLKDRQNLKLSQLVETVSKKPVPAHQKEVIFEMVAEDVDGEDVEVPYIKMKMAALHEHWYLCTHSSHEISHVDDTENVVLAKPPTRPRILIRPAFRSRKGRAGKVTDWVKPNDKTGEFKRQQSSFRNFISREEGAKFAPEKGRYHLYVSYACPWACRTLITRQLKGLEDFISYSVVHWHLGEKGWRFVTSDEKDVPGAHVVPDPVPGHESYTHLRDLYFESEPGYEGRFTVPVLYDTKLKTIVSNESSEIIRMLYTEFDDLLDEQYRNVNPYPESLRAQIDEANEWTYDKINNGVYKSGFATTQEAYERNVVALFEALDKTEAHLKTTAAEGPYYFGKEITEADIRLYVTIIRFDPVYVQHFKCNIRDIRSGYPLIHKWMRNLYWNVPAFKDTTQFEHIKWHYTKSHTQINPFSISPVGPLPHILPLDEEVPAASK</sequence>
<evidence type="ECO:0000256" key="2">
    <source>
        <dbReference type="ARBA" id="ARBA00004906"/>
    </source>
</evidence>
<dbReference type="NCBIfam" id="TIGR01408">
    <property type="entry name" value="Ube1"/>
    <property type="match status" value="1"/>
</dbReference>
<dbReference type="CDD" id="cd01490">
    <property type="entry name" value="Ube1_repeat2"/>
    <property type="match status" value="1"/>
</dbReference>
<dbReference type="SUPFAM" id="SSF69572">
    <property type="entry name" value="Activating enzymes of the ubiquitin-like proteins"/>
    <property type="match status" value="2"/>
</dbReference>
<dbReference type="InterPro" id="IPR033127">
    <property type="entry name" value="UBQ-activ_enz_E1_Cys_AS"/>
</dbReference>
<dbReference type="Pfam" id="PF10585">
    <property type="entry name" value="UBA_E1_SCCH"/>
    <property type="match status" value="1"/>
</dbReference>
<dbReference type="EMBL" id="SDAQ01000025">
    <property type="protein sequence ID" value="KAI3554231.1"/>
    <property type="molecule type" value="Genomic_DNA"/>
</dbReference>
<dbReference type="Gene3D" id="1.20.1050.10">
    <property type="match status" value="1"/>
</dbReference>
<dbReference type="PROSITE" id="PS50405">
    <property type="entry name" value="GST_CTER"/>
    <property type="match status" value="1"/>
</dbReference>
<evidence type="ECO:0000313" key="16">
    <source>
        <dbReference type="Proteomes" id="UP001056436"/>
    </source>
</evidence>
<dbReference type="PANTHER" id="PTHR10953">
    <property type="entry name" value="UBIQUITIN-ACTIVATING ENZYME E1"/>
    <property type="match status" value="1"/>
</dbReference>
<dbReference type="Gene3D" id="3.40.50.12550">
    <property type="entry name" value="Ubiquitin-activating enzyme E1, inactive adenylation domain, subdomain 2"/>
    <property type="match status" value="1"/>
</dbReference>
<dbReference type="InterPro" id="IPR042449">
    <property type="entry name" value="Ub-E1_IAD_1"/>
</dbReference>
<dbReference type="InterPro" id="IPR042063">
    <property type="entry name" value="Ubi_acti_E1_SCCH"/>
</dbReference>
<dbReference type="Gene3D" id="3.40.30.10">
    <property type="entry name" value="Glutaredoxin"/>
    <property type="match status" value="1"/>
</dbReference>
<evidence type="ECO:0000256" key="13">
    <source>
        <dbReference type="SAM" id="MobiDB-lite"/>
    </source>
</evidence>
<dbReference type="CDD" id="cd01491">
    <property type="entry name" value="Ube1_repeat1"/>
    <property type="match status" value="1"/>
</dbReference>
<keyword evidence="7 12" id="KW-0547">Nucleotide-binding</keyword>
<dbReference type="Pfam" id="PF13409">
    <property type="entry name" value="GST_N_2"/>
    <property type="match status" value="1"/>
</dbReference>
<comment type="catalytic activity">
    <reaction evidence="1">
        <text>ATP + ubiquitin + [E1 ubiquitin-activating enzyme]-L-cysteine = AMP + diphosphate + S-ubiquitinyl-[E1 ubiquitin-activating enzyme]-L-cysteine.</text>
        <dbReference type="EC" id="6.2.1.45"/>
    </reaction>
</comment>
<dbReference type="GO" id="GO:0005737">
    <property type="term" value="C:cytoplasm"/>
    <property type="evidence" value="ECO:0007669"/>
    <property type="project" value="TreeGrafter"/>
</dbReference>
<keyword evidence="9 12" id="KW-0067">ATP-binding</keyword>
<dbReference type="InterPro" id="IPR000594">
    <property type="entry name" value="ThiF_NAD_FAD-bd"/>
</dbReference>
<dbReference type="InterPro" id="IPR018965">
    <property type="entry name" value="Ub-activating_enz_E1_C"/>
</dbReference>
<reference evidence="15" key="1">
    <citation type="submission" date="2019-01" db="EMBL/GenBank/DDBJ databases">
        <title>Colletotrichum abscissum LGMF1257.</title>
        <authorList>
            <person name="Baroncelli R."/>
        </authorList>
    </citation>
    <scope>NUCLEOTIDE SEQUENCE</scope>
    <source>
        <strain evidence="15">Ca142</strain>
    </source>
</reference>
<dbReference type="FunFam" id="3.40.50.12550:FF:000001">
    <property type="entry name" value="Ubiquitin-activating enzyme E1 1"/>
    <property type="match status" value="1"/>
</dbReference>
<evidence type="ECO:0000259" key="14">
    <source>
        <dbReference type="PROSITE" id="PS50405"/>
    </source>
</evidence>
<dbReference type="Pfam" id="PF16191">
    <property type="entry name" value="E1_4HB"/>
    <property type="match status" value="1"/>
</dbReference>
<proteinExistence type="inferred from homology"/>
<dbReference type="CDD" id="cd03190">
    <property type="entry name" value="GST_C_Omega_like"/>
    <property type="match status" value="1"/>
</dbReference>
<dbReference type="FunFam" id="3.40.50.720:FF:000015">
    <property type="entry name" value="Ubiquitin-activating enzyme E1 1"/>
    <property type="match status" value="1"/>
</dbReference>
<dbReference type="SFLD" id="SFLDS00019">
    <property type="entry name" value="Glutathione_Transferase_(cytos"/>
    <property type="match status" value="1"/>
</dbReference>
<dbReference type="Pfam" id="PF16190">
    <property type="entry name" value="E1_FCCH"/>
    <property type="match status" value="1"/>
</dbReference>
<keyword evidence="16" id="KW-1185">Reference proteome</keyword>
<evidence type="ECO:0000256" key="5">
    <source>
        <dbReference type="ARBA" id="ARBA00012990"/>
    </source>
</evidence>
<comment type="similarity">
    <text evidence="3 12">Belongs to the ubiquitin-activating E1 family.</text>
</comment>
<dbReference type="InterPro" id="IPR019572">
    <property type="entry name" value="UBA_E1_SCCH"/>
</dbReference>
<feature type="domain" description="GST C-terminal" evidence="14">
    <location>
        <begin position="1256"/>
        <end position="1389"/>
    </location>
</feature>
<comment type="pathway">
    <text evidence="2">Protein modification; protein ubiquitination.</text>
</comment>
<gene>
    <name evidence="15" type="ORF">CABS02_05647</name>
</gene>
<dbReference type="FunFam" id="3.50.50.80:FF:000001">
    <property type="entry name" value="ubiquitin-like modifier-activating enzyme 1"/>
    <property type="match status" value="1"/>
</dbReference>
<evidence type="ECO:0000256" key="9">
    <source>
        <dbReference type="ARBA" id="ARBA00022840"/>
    </source>
</evidence>
<evidence type="ECO:0000256" key="10">
    <source>
        <dbReference type="ARBA" id="ARBA00073786"/>
    </source>
</evidence>
<dbReference type="InterPro" id="IPR036282">
    <property type="entry name" value="Glutathione-S-Trfase_C_sf"/>
</dbReference>
<evidence type="ECO:0000256" key="1">
    <source>
        <dbReference type="ARBA" id="ARBA00000488"/>
    </source>
</evidence>